<feature type="region of interest" description="Disordered" evidence="1">
    <location>
        <begin position="456"/>
        <end position="497"/>
    </location>
</feature>
<feature type="compositionally biased region" description="Basic and acidic residues" evidence="1">
    <location>
        <begin position="752"/>
        <end position="767"/>
    </location>
</feature>
<feature type="compositionally biased region" description="Basic and acidic residues" evidence="1">
    <location>
        <begin position="456"/>
        <end position="473"/>
    </location>
</feature>
<feature type="compositionally biased region" description="Basic and acidic residues" evidence="1">
    <location>
        <begin position="702"/>
        <end position="712"/>
    </location>
</feature>
<feature type="region of interest" description="Disordered" evidence="1">
    <location>
        <begin position="56"/>
        <end position="91"/>
    </location>
</feature>
<dbReference type="GeneID" id="40305887"/>
<evidence type="ECO:0000313" key="2">
    <source>
        <dbReference type="EMBL" id="PFH38483.1"/>
    </source>
</evidence>
<evidence type="ECO:0000256" key="1">
    <source>
        <dbReference type="SAM" id="MobiDB-lite"/>
    </source>
</evidence>
<sequence>MAAPSSSPALSAALSQVGRDLQKAISKATSTLASASGERGGTLATAGPNTAALLSPLFGVPLNGSLPPSGGNLSSAKGETPYASASSAQQHFASSEIDTQAISPTLVAGDESCVQGETARLAEDHEGEPGQPREPLVSLRAVNPPPHRISSPGQRDVLGTNDASNDVSVPSPVERNSFFTTSGISSNSGGNHGGGGKETGRRWNPYAAAYYTKGSGAAFRHRMGTSTGCCSLLSSPCAPPLCSSSYMQPATKRRAELLPFSTMGLAGGGSRLDETENSWFFVDLFSAEGSVSNRTFQDSRGSLSPCAGQKAQSNYSSRASPPFVCSLPYKREDGLAQILDEDAVEFASWSRQRAEVAKAVGVTPGLYARTPNEGDRSLSIEDRTGKINHSHPMGEASLGGIESRSLDLVRISDPSVLGGDASLLASTLSSELIEESQAASLTDGEERCDSATRGISAEKEEGHEQLACERVESHTGTATMQRTQRESRKGSATGGQRCKLSAISGTDSLRKNRSEMLQAMPHSSVLSEPIHSTSGQEEPAMVAFLRNSIDLYGHTALEGVTFHVPVEDAEDLVVALEEVLPYSWHDFESAAVEALKPLTALVIGRLVFVQLPSFLFEFLATTEGAAAAAAGTAEAAGASAAGVVTSVCSFASWLVVFGGCVYALVRGAQALQQSRRAQLLMSVEAVDATGGASGAAANKNDGQTKRGETAEEKSVLGDAIDVIIDVPDACETDSQNDAPAGRASLGFAADRSTAKADEGTAERRAMHRADVEGGKPREMENSTEDNRGEAKSVVVIRRDPTRKWKEEAVCEGMCSIEWCGGFPLGI</sequence>
<dbReference type="EMBL" id="NWUJ01000001">
    <property type="protein sequence ID" value="PFH38483.1"/>
    <property type="molecule type" value="Genomic_DNA"/>
</dbReference>
<reference evidence="2 3" key="1">
    <citation type="submission" date="2017-09" db="EMBL/GenBank/DDBJ databases">
        <title>Genome sequencing of Besnoitia besnoiti strain Bb-Ger1.</title>
        <authorList>
            <person name="Schares G."/>
            <person name="Venepally P."/>
            <person name="Lorenzi H.A."/>
        </authorList>
    </citation>
    <scope>NUCLEOTIDE SEQUENCE [LARGE SCALE GENOMIC DNA]</scope>
    <source>
        <strain evidence="2 3">Bb-Ger1</strain>
    </source>
</reference>
<comment type="caution">
    <text evidence="2">The sequence shown here is derived from an EMBL/GenBank/DDBJ whole genome shotgun (WGS) entry which is preliminary data.</text>
</comment>
<evidence type="ECO:0000313" key="3">
    <source>
        <dbReference type="Proteomes" id="UP000224006"/>
    </source>
</evidence>
<feature type="region of interest" description="Disordered" evidence="1">
    <location>
        <begin position="732"/>
        <end position="767"/>
    </location>
</feature>
<keyword evidence="3" id="KW-1185">Reference proteome</keyword>
<organism evidence="2 3">
    <name type="scientific">Besnoitia besnoiti</name>
    <name type="common">Apicomplexan protozoan</name>
    <dbReference type="NCBI Taxonomy" id="94643"/>
    <lineage>
        <taxon>Eukaryota</taxon>
        <taxon>Sar</taxon>
        <taxon>Alveolata</taxon>
        <taxon>Apicomplexa</taxon>
        <taxon>Conoidasida</taxon>
        <taxon>Coccidia</taxon>
        <taxon>Eucoccidiorida</taxon>
        <taxon>Eimeriorina</taxon>
        <taxon>Sarcocystidae</taxon>
        <taxon>Besnoitia</taxon>
    </lineage>
</organism>
<feature type="region of interest" description="Disordered" evidence="1">
    <location>
        <begin position="691"/>
        <end position="712"/>
    </location>
</feature>
<proteinExistence type="predicted"/>
<dbReference type="OrthoDB" id="331403at2759"/>
<name>A0A2A9MQF9_BESBE</name>
<accession>A0A2A9MQF9</accession>
<dbReference type="KEGG" id="bbes:BESB_008250"/>
<dbReference type="VEuPathDB" id="ToxoDB:BESB_008250"/>
<dbReference type="AlphaFoldDB" id="A0A2A9MQF9"/>
<gene>
    <name evidence="2" type="ORF">BESB_008250</name>
</gene>
<dbReference type="Proteomes" id="UP000224006">
    <property type="component" value="Chromosome I"/>
</dbReference>
<protein>
    <submittedName>
        <fullName evidence="2">Uncharacterized protein</fullName>
    </submittedName>
</protein>
<feature type="region of interest" description="Disordered" evidence="1">
    <location>
        <begin position="121"/>
        <end position="200"/>
    </location>
</feature>
<dbReference type="RefSeq" id="XP_029222492.1">
    <property type="nucleotide sequence ID" value="XM_029359579.1"/>
</dbReference>
<feature type="compositionally biased region" description="Low complexity" evidence="1">
    <location>
        <begin position="61"/>
        <end position="75"/>
    </location>
</feature>